<reference evidence="1 2" key="1">
    <citation type="submission" date="2018-06" db="EMBL/GenBank/DDBJ databases">
        <authorList>
            <consortium name="Pathogen Informatics"/>
            <person name="Doyle S."/>
        </authorList>
    </citation>
    <scope>NUCLEOTIDE SEQUENCE [LARGE SCALE GENOMIC DNA]</scope>
    <source>
        <strain evidence="1 2">NCTC13465</strain>
    </source>
</reference>
<evidence type="ECO:0000313" key="1">
    <source>
        <dbReference type="EMBL" id="SQC57514.1"/>
    </source>
</evidence>
<organism evidence="1 2">
    <name type="scientific">Klebsiella pneumoniae</name>
    <dbReference type="NCBI Taxonomy" id="573"/>
    <lineage>
        <taxon>Bacteria</taxon>
        <taxon>Pseudomonadati</taxon>
        <taxon>Pseudomonadota</taxon>
        <taxon>Gammaproteobacteria</taxon>
        <taxon>Enterobacterales</taxon>
        <taxon>Enterobacteriaceae</taxon>
        <taxon>Klebsiella/Raoultella group</taxon>
        <taxon>Klebsiella</taxon>
        <taxon>Klebsiella pneumoniae complex</taxon>
    </lineage>
</organism>
<dbReference type="Proteomes" id="UP000251721">
    <property type="component" value="Unassembled WGS sequence"/>
</dbReference>
<sequence>MYFARWMELRKKKLMVAMYAGNQTDLCDALLRGNAICSGVTDSQLERLTFARIATDNGAVIKSVSNLVKAINRNLQQIIAVRTWYANLVFGSNDDPRDVAPRVSGLANLSEYIDGMEKINSRQGKADDEDGKQAA</sequence>
<protein>
    <submittedName>
        <fullName evidence="1">Uncharacterized protein</fullName>
    </submittedName>
</protein>
<dbReference type="EMBL" id="UAWQ01000020">
    <property type="protein sequence ID" value="SQC57514.1"/>
    <property type="molecule type" value="Genomic_DNA"/>
</dbReference>
<dbReference type="AlphaFoldDB" id="A0A2X3GE45"/>
<proteinExistence type="predicted"/>
<gene>
    <name evidence="1" type="ORF">NCTC13465_05449</name>
</gene>
<name>A0A2X3GE45_KLEPN</name>
<accession>A0A2X3GE45</accession>
<evidence type="ECO:0000313" key="2">
    <source>
        <dbReference type="Proteomes" id="UP000251721"/>
    </source>
</evidence>